<dbReference type="RefSeq" id="WP_252854493.1">
    <property type="nucleotide sequence ID" value="NZ_JAMXLR010000072.1"/>
</dbReference>
<evidence type="ECO:0000313" key="2">
    <source>
        <dbReference type="EMBL" id="MCO6046382.1"/>
    </source>
</evidence>
<dbReference type="SUPFAM" id="SSF51905">
    <property type="entry name" value="FAD/NAD(P)-binding domain"/>
    <property type="match status" value="1"/>
</dbReference>
<dbReference type="PANTHER" id="PTHR40254:SF1">
    <property type="entry name" value="BLR0577 PROTEIN"/>
    <property type="match status" value="1"/>
</dbReference>
<dbReference type="Proteomes" id="UP001155241">
    <property type="component" value="Unassembled WGS sequence"/>
</dbReference>
<dbReference type="Gene3D" id="3.50.50.60">
    <property type="entry name" value="FAD/NAD(P)-binding domain"/>
    <property type="match status" value="1"/>
</dbReference>
<dbReference type="InterPro" id="IPR052189">
    <property type="entry name" value="L-asp_N-monooxygenase_NS-form"/>
</dbReference>
<accession>A0A9X2FC94</accession>
<reference evidence="2" key="1">
    <citation type="submission" date="2022-06" db="EMBL/GenBank/DDBJ databases">
        <title>Aeoliella straminimaris, a novel planctomycete from sediments.</title>
        <authorList>
            <person name="Vitorino I.R."/>
            <person name="Lage O.M."/>
        </authorList>
    </citation>
    <scope>NUCLEOTIDE SEQUENCE</scope>
    <source>
        <strain evidence="2">ICT_H6.2</strain>
    </source>
</reference>
<proteinExistence type="predicted"/>
<dbReference type="AlphaFoldDB" id="A0A9X2FC94"/>
<protein>
    <submittedName>
        <fullName evidence="2">FAD/NAD(P)-binding protein</fullName>
    </submittedName>
</protein>
<evidence type="ECO:0000313" key="3">
    <source>
        <dbReference type="Proteomes" id="UP001155241"/>
    </source>
</evidence>
<evidence type="ECO:0000259" key="1">
    <source>
        <dbReference type="Pfam" id="PF13454"/>
    </source>
</evidence>
<gene>
    <name evidence="2" type="ORF">NG895_20985</name>
</gene>
<dbReference type="InterPro" id="IPR038732">
    <property type="entry name" value="HpyO/CreE_NAD-binding"/>
</dbReference>
<dbReference type="InterPro" id="IPR036188">
    <property type="entry name" value="FAD/NAD-bd_sf"/>
</dbReference>
<organism evidence="2 3">
    <name type="scientific">Aeoliella straminimaris</name>
    <dbReference type="NCBI Taxonomy" id="2954799"/>
    <lineage>
        <taxon>Bacteria</taxon>
        <taxon>Pseudomonadati</taxon>
        <taxon>Planctomycetota</taxon>
        <taxon>Planctomycetia</taxon>
        <taxon>Pirellulales</taxon>
        <taxon>Lacipirellulaceae</taxon>
        <taxon>Aeoliella</taxon>
    </lineage>
</organism>
<sequence length="564" mass="61744">MSALDRRGTAVASTLDRPLTPLRVAVIGCGPKGLFCIQQLATLLEKGNFGRPLQVAIFEPAEFPGAGVVYDSRQPHYLRMNFAAEHIHVRKSEADGSSLLQWLRQEHPEFAAAGQFVPRAIVGEYLHDSYLTTMNRLSKHGTVDRIKEQVLDLVDTDIGWRVTTDNGRGYHGFDEVLLAVGHEGWRGTATDGRQMGSFDISHVYPTDVQLSLAMAPARSYVALRGIGLTAIDAILALTEGRGGVFRPGQKAWHYQTSGNEPARIYPYSRSGRPMLSKPMARQMSVSNLEEMWEYHSGRLAALAHLRPLGFSDEIWPLVEAAAEAALQAVGGSGAAEWFKSWLHCCPSGDELRNQISASVEVATGKKEPDAAWAMGEAWRRLYPTLVGLISHDGLTKGSWPHFRTLAAEMERIAFGPPVENCRKFLSLVDCGLVDLEFLQGNVASHESGFRELRTNCGCRIVRIDRHINAVLPSPASSNPHGPLRSLAQRGKLVPHASGCGYRIDRLGRPVTATGQTLCGVTLVGRPTEGAVLGNDTLNSELHDGPSRWASNIVEQLQRVERSTL</sequence>
<comment type="caution">
    <text evidence="2">The sequence shown here is derived from an EMBL/GenBank/DDBJ whole genome shotgun (WGS) entry which is preliminary data.</text>
</comment>
<dbReference type="EMBL" id="JAMXLR010000072">
    <property type="protein sequence ID" value="MCO6046382.1"/>
    <property type="molecule type" value="Genomic_DNA"/>
</dbReference>
<feature type="domain" description="FAD-dependent urate hydroxylase HpyO/Asp monooxygenase CreE-like FAD/NAD(P)-binding" evidence="1">
    <location>
        <begin position="25"/>
        <end position="182"/>
    </location>
</feature>
<dbReference type="PANTHER" id="PTHR40254">
    <property type="entry name" value="BLR0577 PROTEIN"/>
    <property type="match status" value="1"/>
</dbReference>
<dbReference type="Pfam" id="PF13454">
    <property type="entry name" value="NAD_binding_9"/>
    <property type="match status" value="1"/>
</dbReference>
<keyword evidence="3" id="KW-1185">Reference proteome</keyword>
<name>A0A9X2FC94_9BACT</name>